<organism evidence="1 2">
    <name type="scientific">Gonium pectorale</name>
    <name type="common">Green alga</name>
    <dbReference type="NCBI Taxonomy" id="33097"/>
    <lineage>
        <taxon>Eukaryota</taxon>
        <taxon>Viridiplantae</taxon>
        <taxon>Chlorophyta</taxon>
        <taxon>core chlorophytes</taxon>
        <taxon>Chlorophyceae</taxon>
        <taxon>CS clade</taxon>
        <taxon>Chlamydomonadales</taxon>
        <taxon>Volvocaceae</taxon>
        <taxon>Gonium</taxon>
    </lineage>
</organism>
<comment type="caution">
    <text evidence="1">The sequence shown here is derived from an EMBL/GenBank/DDBJ whole genome shotgun (WGS) entry which is preliminary data.</text>
</comment>
<sequence length="185" mass="19939">MEGGTHKVQRLHMVRWLIEASNVGLLAVTARAPSGSGVCGRVSGCCWAVVLEVVATAALSHPILVQVHFCKLLFLCVALYDLSGRVCKEGQLDAMSSLEAATAGAPGLEEGYRWLQGLCAMVVVVVQMPGIQHQEPDVTMGWPVKTRLPVGDTGLYVFGGWYLVYWGRGRVGACMEHLCMLALPK</sequence>
<protein>
    <submittedName>
        <fullName evidence="1">Uncharacterized protein</fullName>
    </submittedName>
</protein>
<keyword evidence="2" id="KW-1185">Reference proteome</keyword>
<evidence type="ECO:0000313" key="2">
    <source>
        <dbReference type="Proteomes" id="UP000075714"/>
    </source>
</evidence>
<accession>A0A150GSQ6</accession>
<proteinExistence type="predicted"/>
<dbReference type="AlphaFoldDB" id="A0A150GSQ6"/>
<dbReference type="EMBL" id="LSYV01000009">
    <property type="protein sequence ID" value="KXZ52886.1"/>
    <property type="molecule type" value="Genomic_DNA"/>
</dbReference>
<dbReference type="Proteomes" id="UP000075714">
    <property type="component" value="Unassembled WGS sequence"/>
</dbReference>
<gene>
    <name evidence="1" type="ORF">GPECTOR_8g266</name>
</gene>
<evidence type="ECO:0000313" key="1">
    <source>
        <dbReference type="EMBL" id="KXZ52886.1"/>
    </source>
</evidence>
<name>A0A150GSQ6_GONPE</name>
<reference evidence="2" key="1">
    <citation type="journal article" date="2016" name="Nat. Commun.">
        <title>The Gonium pectorale genome demonstrates co-option of cell cycle regulation during the evolution of multicellularity.</title>
        <authorList>
            <person name="Hanschen E.R."/>
            <person name="Marriage T.N."/>
            <person name="Ferris P.J."/>
            <person name="Hamaji T."/>
            <person name="Toyoda A."/>
            <person name="Fujiyama A."/>
            <person name="Neme R."/>
            <person name="Noguchi H."/>
            <person name="Minakuchi Y."/>
            <person name="Suzuki M."/>
            <person name="Kawai-Toyooka H."/>
            <person name="Smith D.R."/>
            <person name="Sparks H."/>
            <person name="Anderson J."/>
            <person name="Bakaric R."/>
            <person name="Luria V."/>
            <person name="Karger A."/>
            <person name="Kirschner M.W."/>
            <person name="Durand P.M."/>
            <person name="Michod R.E."/>
            <person name="Nozaki H."/>
            <person name="Olson B.J."/>
        </authorList>
    </citation>
    <scope>NUCLEOTIDE SEQUENCE [LARGE SCALE GENOMIC DNA]</scope>
    <source>
        <strain evidence="2">NIES-2863</strain>
    </source>
</reference>